<evidence type="ECO:0000313" key="3">
    <source>
        <dbReference type="Proteomes" id="UP000178776"/>
    </source>
</evidence>
<accession>A0A1D9LEW4</accession>
<reference evidence="2 3" key="1">
    <citation type="submission" date="2016-10" db="EMBL/GenBank/DDBJ databases">
        <title>Chromobacterium muskegensis sp. nov., an insecticidal bacterium isolated from Sphagnum bogs.</title>
        <authorList>
            <person name="Sparks M.E."/>
            <person name="Blackburn M.B."/>
            <person name="Gundersen-Rindal D.E."/>
            <person name="Mitchell A."/>
            <person name="Farrar R."/>
            <person name="Kuhar D."/>
        </authorList>
    </citation>
    <scope>NUCLEOTIDE SEQUENCE [LARGE SCALE GENOMIC DNA]</scope>
    <source>
        <strain evidence="2 3">21-1</strain>
    </source>
</reference>
<dbReference type="AlphaFoldDB" id="A0A1D9LEW4"/>
<gene>
    <name evidence="2" type="ORF">BKX93_07220</name>
</gene>
<evidence type="ECO:0000256" key="1">
    <source>
        <dbReference type="SAM" id="SignalP"/>
    </source>
</evidence>
<feature type="chain" id="PRO_5009443020" description="DUF4136 domain-containing protein" evidence="1">
    <location>
        <begin position="22"/>
        <end position="148"/>
    </location>
</feature>
<dbReference type="Proteomes" id="UP000178776">
    <property type="component" value="Chromosome"/>
</dbReference>
<dbReference type="RefSeq" id="WP_070979355.1">
    <property type="nucleotide sequence ID" value="NZ_CP017707.1"/>
</dbReference>
<evidence type="ECO:0000313" key="2">
    <source>
        <dbReference type="EMBL" id="AOZ49806.1"/>
    </source>
</evidence>
<evidence type="ECO:0008006" key="4">
    <source>
        <dbReference type="Google" id="ProtNLM"/>
    </source>
</evidence>
<sequence length="148" mass="16666">MSGLLTGGLAALLLVSGLAWADIGDSAASTPRVRLECLPDGDGADWHGWLSARLALRGLEEGPPPGWRLCFAEEQRQQWVEQPMDWRYDGYWRQPPYRLEQWAELSLTVKGEDGAVLWSGRERLGDGDNRRAKLERAARRLVDRMPLP</sequence>
<organism evidence="2 3">
    <name type="scientific">Chromobacterium vaccinii</name>
    <dbReference type="NCBI Taxonomy" id="1108595"/>
    <lineage>
        <taxon>Bacteria</taxon>
        <taxon>Pseudomonadati</taxon>
        <taxon>Pseudomonadota</taxon>
        <taxon>Betaproteobacteria</taxon>
        <taxon>Neisseriales</taxon>
        <taxon>Chromobacteriaceae</taxon>
        <taxon>Chromobacterium</taxon>
    </lineage>
</organism>
<protein>
    <recommendedName>
        <fullName evidence="4">DUF4136 domain-containing protein</fullName>
    </recommendedName>
</protein>
<proteinExistence type="predicted"/>
<dbReference type="GeneID" id="68841000"/>
<dbReference type="EMBL" id="CP017707">
    <property type="protein sequence ID" value="AOZ49806.1"/>
    <property type="molecule type" value="Genomic_DNA"/>
</dbReference>
<dbReference type="STRING" id="1108595.BKX93_07220"/>
<dbReference type="KEGG" id="cvc:BKX93_07220"/>
<keyword evidence="1" id="KW-0732">Signal</keyword>
<feature type="signal peptide" evidence="1">
    <location>
        <begin position="1"/>
        <end position="21"/>
    </location>
</feature>
<name>A0A1D9LEW4_9NEIS</name>